<comment type="similarity">
    <text evidence="1 2">Belongs to the BolA/IbaG family.</text>
</comment>
<evidence type="ECO:0000256" key="2">
    <source>
        <dbReference type="RuleBase" id="RU003860"/>
    </source>
</evidence>
<dbReference type="Proteomes" id="UP000516072">
    <property type="component" value="Chromosome"/>
</dbReference>
<dbReference type="Gene3D" id="3.30.300.90">
    <property type="entry name" value="BolA-like"/>
    <property type="match status" value="1"/>
</dbReference>
<evidence type="ECO:0000313" key="4">
    <source>
        <dbReference type="Proteomes" id="UP000516072"/>
    </source>
</evidence>
<keyword evidence="4" id="KW-1185">Reference proteome</keyword>
<reference evidence="3 4" key="1">
    <citation type="submission" date="2020-03" db="EMBL/GenBank/DDBJ databases">
        <authorList>
            <person name="Picone N."/>
        </authorList>
    </citation>
    <scope>NUCLEOTIDE SEQUENCE [LARGE SCALE GENOMIC DNA]</scope>
    <source>
        <strain evidence="3">NSCAC1</strain>
    </source>
</reference>
<dbReference type="RefSeq" id="WP_197744231.1">
    <property type="nucleotide sequence ID" value="NZ_LR778175.1"/>
</dbReference>
<proteinExistence type="inferred from homology"/>
<dbReference type="PANTHER" id="PTHR46229">
    <property type="entry name" value="BOLA TRANSCRIPTION REGULATOR"/>
    <property type="match status" value="1"/>
</dbReference>
<dbReference type="InterPro" id="IPR002634">
    <property type="entry name" value="BolA"/>
</dbReference>
<dbReference type="InterPro" id="IPR036065">
    <property type="entry name" value="BolA-like_sf"/>
</dbReference>
<dbReference type="SUPFAM" id="SSF82657">
    <property type="entry name" value="BolA-like"/>
    <property type="match status" value="1"/>
</dbReference>
<dbReference type="EMBL" id="LR778175">
    <property type="protein sequence ID" value="CAB1277238.1"/>
    <property type="molecule type" value="Genomic_DNA"/>
</dbReference>
<accession>A0A7G1QC86</accession>
<sequence>MDANTIKHMIESGLPGAKVAIYSEDNHHFEAFIIHAGFNGKTLLERHRMVYGTLGNSFQSNLHALSLHTKTPEEEG</sequence>
<dbReference type="PIRSF" id="PIRSF003113">
    <property type="entry name" value="BolA"/>
    <property type="match status" value="1"/>
</dbReference>
<organism evidence="3 4">
    <name type="scientific">Candidatus Nitrosacidococcus tergens</name>
    <dbReference type="NCBI Taxonomy" id="553981"/>
    <lineage>
        <taxon>Bacteria</taxon>
        <taxon>Pseudomonadati</taxon>
        <taxon>Pseudomonadota</taxon>
        <taxon>Gammaproteobacteria</taxon>
        <taxon>Chromatiales</taxon>
        <taxon>Chromatiaceae</taxon>
        <taxon>Candidatus Nitrosacidococcus</taxon>
    </lineage>
</organism>
<dbReference type="Pfam" id="PF01722">
    <property type="entry name" value="BolA"/>
    <property type="match status" value="1"/>
</dbReference>
<name>A0A7G1QC86_9GAMM</name>
<dbReference type="PANTHER" id="PTHR46229:SF2">
    <property type="entry name" value="BOLA-LIKE PROTEIN 1"/>
    <property type="match status" value="1"/>
</dbReference>
<gene>
    <name evidence="3" type="ORF">NSCAC_1571</name>
</gene>
<evidence type="ECO:0000313" key="3">
    <source>
        <dbReference type="EMBL" id="CAB1277238.1"/>
    </source>
</evidence>
<dbReference type="KEGG" id="ntg:NSCAC_1571"/>
<evidence type="ECO:0000256" key="1">
    <source>
        <dbReference type="ARBA" id="ARBA00005578"/>
    </source>
</evidence>
<dbReference type="InterPro" id="IPR050961">
    <property type="entry name" value="BolA/IbaG_stress_morph_reg"/>
</dbReference>
<protein>
    <submittedName>
        <fullName evidence="3">BolA family protein</fullName>
    </submittedName>
</protein>
<dbReference type="AlphaFoldDB" id="A0A7G1QC86"/>